<name>A0A1I1QT54_9BACT</name>
<dbReference type="SUPFAM" id="SSF50939">
    <property type="entry name" value="Sialidases"/>
    <property type="match status" value="1"/>
</dbReference>
<sequence length="382" mass="42122">MINKTLYLTLFISLTLFGTTFAQLAKWQSGLVVDEFVVDKPPFPESHAATIAETPTGLVSAWFGGTKERNPDVCIWVSRQEKGKRGAAQWLAPENVANGIINDTLRYACWNPVLYQIPNGELMLFYKVGPSPSKWWGLLKTSSDGGRTWSIARKLPDGYLGPVKNKPVLLANGNLFCPTSTEGDGWKLYFEVTPDFGKTWRKIGPLNDGKTLNAIQPSILTYGNGKLQLLARSRDRAIEESWSTDNGETWSPLTKTNLPNNNSGTDAVTLKDGRQVLVYNHVLPPGDLAKGPRTPLNLAVSNDGSTWSAAVILEDSPISQYSYPSVIQTSDGMIHVIYTWRRQKIKHAVIDPAKLKLKPIENGVWPALKGYTAPIAKGITKD</sequence>
<dbReference type="RefSeq" id="WP_093826493.1">
    <property type="nucleotide sequence ID" value="NZ_FOLQ01000004.1"/>
</dbReference>
<proteinExistence type="predicted"/>
<dbReference type="PANTHER" id="PTHR43752:SF2">
    <property type="entry name" value="BNR_ASP-BOX REPEAT FAMILY PROTEIN"/>
    <property type="match status" value="1"/>
</dbReference>
<feature type="region of interest" description="Disordered" evidence="1">
    <location>
        <begin position="242"/>
        <end position="262"/>
    </location>
</feature>
<dbReference type="Gene3D" id="2.120.10.10">
    <property type="match status" value="1"/>
</dbReference>
<evidence type="ECO:0000259" key="2">
    <source>
        <dbReference type="Pfam" id="PF13088"/>
    </source>
</evidence>
<organism evidence="3 4">
    <name type="scientific">Spirosoma endophyticum</name>
    <dbReference type="NCBI Taxonomy" id="662367"/>
    <lineage>
        <taxon>Bacteria</taxon>
        <taxon>Pseudomonadati</taxon>
        <taxon>Bacteroidota</taxon>
        <taxon>Cytophagia</taxon>
        <taxon>Cytophagales</taxon>
        <taxon>Cytophagaceae</taxon>
        <taxon>Spirosoma</taxon>
    </lineage>
</organism>
<feature type="domain" description="Sialidase" evidence="2">
    <location>
        <begin position="58"/>
        <end position="336"/>
    </location>
</feature>
<dbReference type="AlphaFoldDB" id="A0A1I1QT54"/>
<dbReference type="EMBL" id="FOLQ01000004">
    <property type="protein sequence ID" value="SFD25291.1"/>
    <property type="molecule type" value="Genomic_DNA"/>
</dbReference>
<dbReference type="OrthoDB" id="41724at2"/>
<keyword evidence="4" id="KW-1185">Reference proteome</keyword>
<dbReference type="PANTHER" id="PTHR43752">
    <property type="entry name" value="BNR/ASP-BOX REPEAT FAMILY PROTEIN"/>
    <property type="match status" value="1"/>
</dbReference>
<evidence type="ECO:0000256" key="1">
    <source>
        <dbReference type="SAM" id="MobiDB-lite"/>
    </source>
</evidence>
<dbReference type="InterPro" id="IPR036278">
    <property type="entry name" value="Sialidase_sf"/>
</dbReference>
<dbReference type="Proteomes" id="UP000198598">
    <property type="component" value="Unassembled WGS sequence"/>
</dbReference>
<dbReference type="STRING" id="662367.SAMN05216167_104108"/>
<evidence type="ECO:0000313" key="4">
    <source>
        <dbReference type="Proteomes" id="UP000198598"/>
    </source>
</evidence>
<reference evidence="3 4" key="1">
    <citation type="submission" date="2016-10" db="EMBL/GenBank/DDBJ databases">
        <authorList>
            <person name="de Groot N.N."/>
        </authorList>
    </citation>
    <scope>NUCLEOTIDE SEQUENCE [LARGE SCALE GENOMIC DNA]</scope>
    <source>
        <strain evidence="3 4">DSM 26130</strain>
    </source>
</reference>
<accession>A0A1I1QT54</accession>
<dbReference type="InterPro" id="IPR011040">
    <property type="entry name" value="Sialidase"/>
</dbReference>
<dbReference type="Pfam" id="PF13088">
    <property type="entry name" value="BNR_2"/>
    <property type="match status" value="1"/>
</dbReference>
<protein>
    <submittedName>
        <fullName evidence="3">Predicted neuraminidase (Sialidase)</fullName>
    </submittedName>
</protein>
<dbReference type="CDD" id="cd15482">
    <property type="entry name" value="Sialidase_non-viral"/>
    <property type="match status" value="1"/>
</dbReference>
<evidence type="ECO:0000313" key="3">
    <source>
        <dbReference type="EMBL" id="SFD25291.1"/>
    </source>
</evidence>
<gene>
    <name evidence="3" type="ORF">SAMN05216167_104108</name>
</gene>